<keyword evidence="2" id="KW-0472">Membrane</keyword>
<protein>
    <submittedName>
        <fullName evidence="3">Uncharacterized protein</fullName>
    </submittedName>
</protein>
<name>A0A2P2CCY0_9ZZZZ</name>
<dbReference type="AlphaFoldDB" id="A0A2P2CCY0"/>
<feature type="region of interest" description="Disordered" evidence="1">
    <location>
        <begin position="1"/>
        <end position="34"/>
    </location>
</feature>
<evidence type="ECO:0000256" key="2">
    <source>
        <dbReference type="SAM" id="Phobius"/>
    </source>
</evidence>
<reference evidence="3" key="1">
    <citation type="submission" date="2015-08" db="EMBL/GenBank/DDBJ databases">
        <authorList>
            <person name="Babu N.S."/>
            <person name="Beckwith C.J."/>
            <person name="Beseler K.G."/>
            <person name="Brison A."/>
            <person name="Carone J.V."/>
            <person name="Caskin T.P."/>
            <person name="Diamond M."/>
            <person name="Durham M.E."/>
            <person name="Foxe J.M."/>
            <person name="Go M."/>
            <person name="Henderson B.A."/>
            <person name="Jones I.B."/>
            <person name="McGettigan J.A."/>
            <person name="Micheletti S.J."/>
            <person name="Nasrallah M.E."/>
            <person name="Ortiz D."/>
            <person name="Piller C.R."/>
            <person name="Privatt S.R."/>
            <person name="Schneider S.L."/>
            <person name="Sharp S."/>
            <person name="Smith T.C."/>
            <person name="Stanton J.D."/>
            <person name="Ullery H.E."/>
            <person name="Wilson R.J."/>
            <person name="Serrano M.G."/>
            <person name="Buck G."/>
            <person name="Lee V."/>
            <person name="Wang Y."/>
            <person name="Carvalho R."/>
            <person name="Voegtly L."/>
            <person name="Shi R."/>
            <person name="Duckworth R."/>
            <person name="Johnson A."/>
            <person name="Loviza R."/>
            <person name="Walstead R."/>
            <person name="Shah Z."/>
            <person name="Kiflezghi M."/>
            <person name="Wade K."/>
            <person name="Ball S.L."/>
            <person name="Bradley K.W."/>
            <person name="Asai D.J."/>
            <person name="Bowman C.A."/>
            <person name="Russell D.A."/>
            <person name="Pope W.H."/>
            <person name="Jacobs-Sera D."/>
            <person name="Hendrix R.W."/>
            <person name="Hatfull G.F."/>
        </authorList>
    </citation>
    <scope>NUCLEOTIDE SEQUENCE</scope>
</reference>
<proteinExistence type="predicted"/>
<organism evidence="3">
    <name type="scientific">metagenome</name>
    <dbReference type="NCBI Taxonomy" id="256318"/>
    <lineage>
        <taxon>unclassified sequences</taxon>
        <taxon>metagenomes</taxon>
    </lineage>
</organism>
<accession>A0A2P2CCY0</accession>
<keyword evidence="2" id="KW-0812">Transmembrane</keyword>
<gene>
    <name evidence="3" type="ORF">NOCA1190126</name>
</gene>
<dbReference type="EMBL" id="CZKB01000011">
    <property type="protein sequence ID" value="CUR59848.1"/>
    <property type="molecule type" value="Genomic_DNA"/>
</dbReference>
<keyword evidence="2" id="KW-1133">Transmembrane helix</keyword>
<evidence type="ECO:0000313" key="3">
    <source>
        <dbReference type="EMBL" id="CUR59848.1"/>
    </source>
</evidence>
<feature type="transmembrane region" description="Helical" evidence="2">
    <location>
        <begin position="41"/>
        <end position="65"/>
    </location>
</feature>
<evidence type="ECO:0000256" key="1">
    <source>
        <dbReference type="SAM" id="MobiDB-lite"/>
    </source>
</evidence>
<feature type="compositionally biased region" description="Low complexity" evidence="1">
    <location>
        <begin position="16"/>
        <end position="32"/>
    </location>
</feature>
<sequence length="102" mass="10391">MAAGTSHEGHAHPEGAPHASAGAAGTSAGPGSDSRHDMASMVMLCAVMLATAALTLLVVLAAGIVRPLLPAAFQPAAVRERALQWVRGTGPPPEWQFSVIRC</sequence>